<dbReference type="AlphaFoldDB" id="A0A8D9GDG2"/>
<dbReference type="Proteomes" id="UP000694005">
    <property type="component" value="Chromosome A05"/>
</dbReference>
<proteinExistence type="predicted"/>
<reference evidence="1 2" key="1">
    <citation type="submission" date="2021-07" db="EMBL/GenBank/DDBJ databases">
        <authorList>
            <consortium name="Genoscope - CEA"/>
            <person name="William W."/>
        </authorList>
    </citation>
    <scope>NUCLEOTIDE SEQUENCE [LARGE SCALE GENOMIC DNA]</scope>
</reference>
<accession>A0A8D9GDG2</accession>
<organism evidence="1 2">
    <name type="scientific">Brassica campestris</name>
    <name type="common">Field mustard</name>
    <dbReference type="NCBI Taxonomy" id="3711"/>
    <lineage>
        <taxon>Eukaryota</taxon>
        <taxon>Viridiplantae</taxon>
        <taxon>Streptophyta</taxon>
        <taxon>Embryophyta</taxon>
        <taxon>Tracheophyta</taxon>
        <taxon>Spermatophyta</taxon>
        <taxon>Magnoliopsida</taxon>
        <taxon>eudicotyledons</taxon>
        <taxon>Gunneridae</taxon>
        <taxon>Pentapetalae</taxon>
        <taxon>rosids</taxon>
        <taxon>malvids</taxon>
        <taxon>Brassicales</taxon>
        <taxon>Brassicaceae</taxon>
        <taxon>Brassiceae</taxon>
        <taxon>Brassica</taxon>
    </lineage>
</organism>
<protein>
    <submittedName>
        <fullName evidence="1">Uncharacterized protein</fullName>
    </submittedName>
</protein>
<evidence type="ECO:0000313" key="1">
    <source>
        <dbReference type="EMBL" id="CAG7876377.1"/>
    </source>
</evidence>
<dbReference type="Gramene" id="A05p28980.2_BraZ1">
    <property type="protein sequence ID" value="A05p28980.2_BraZ1.CDS"/>
    <property type="gene ID" value="A05g28980.2_BraZ1"/>
</dbReference>
<dbReference type="EMBL" id="LS974621">
    <property type="protein sequence ID" value="CAG7876377.1"/>
    <property type="molecule type" value="Genomic_DNA"/>
</dbReference>
<gene>
    <name evidence="1" type="ORF">BRAPAZ1V2_A05P28980.2</name>
</gene>
<sequence length="104" mass="12376">MQVFQIWKTFGITYLRLTNKSSGLPGSLLTKSPFHNRSERFGKFLYLEDFSDDFLVSRLKYNTLDDFQEFFHTTSWKSYLPDDFQDDLLVSRPEDFKWSPSLSL</sequence>
<name>A0A8D9GDG2_BRACM</name>
<evidence type="ECO:0000313" key="2">
    <source>
        <dbReference type="Proteomes" id="UP000694005"/>
    </source>
</evidence>